<proteinExistence type="predicted"/>
<evidence type="ECO:0000313" key="2">
    <source>
        <dbReference type="EMBL" id="CAL6081383.1"/>
    </source>
</evidence>
<reference evidence="2 3" key="2">
    <citation type="submission" date="2024-07" db="EMBL/GenBank/DDBJ databases">
        <authorList>
            <person name="Akdeniz Z."/>
        </authorList>
    </citation>
    <scope>NUCLEOTIDE SEQUENCE [LARGE SCALE GENOMIC DNA]</scope>
</reference>
<name>A0AA86NAF1_9EUKA</name>
<keyword evidence="3" id="KW-1185">Reference proteome</keyword>
<dbReference type="EMBL" id="CATOUU010000077">
    <property type="protein sequence ID" value="CAI9915785.1"/>
    <property type="molecule type" value="Genomic_DNA"/>
</dbReference>
<comment type="caution">
    <text evidence="1">The sequence shown here is derived from an EMBL/GenBank/DDBJ whole genome shotgun (WGS) entry which is preliminary data.</text>
</comment>
<dbReference type="Proteomes" id="UP001642409">
    <property type="component" value="Unassembled WGS sequence"/>
</dbReference>
<protein>
    <submittedName>
        <fullName evidence="2">Hypothetical_protein</fullName>
    </submittedName>
</protein>
<dbReference type="AlphaFoldDB" id="A0AA86NAF1"/>
<evidence type="ECO:0000313" key="3">
    <source>
        <dbReference type="Proteomes" id="UP001642409"/>
    </source>
</evidence>
<accession>A0AA86NAF1</accession>
<organism evidence="1">
    <name type="scientific">Hexamita inflata</name>
    <dbReference type="NCBI Taxonomy" id="28002"/>
    <lineage>
        <taxon>Eukaryota</taxon>
        <taxon>Metamonada</taxon>
        <taxon>Diplomonadida</taxon>
        <taxon>Hexamitidae</taxon>
        <taxon>Hexamitinae</taxon>
        <taxon>Hexamita</taxon>
    </lineage>
</organism>
<reference evidence="1" key="1">
    <citation type="submission" date="2023-06" db="EMBL/GenBank/DDBJ databases">
        <authorList>
            <person name="Kurt Z."/>
        </authorList>
    </citation>
    <scope>NUCLEOTIDE SEQUENCE</scope>
</reference>
<gene>
    <name evidence="1" type="ORF">HINF_LOCUS3430</name>
    <name evidence="2" type="ORF">HINF_LOCUS60318</name>
</gene>
<sequence>MPFIIKTNESYLELEWSDDQSLQQLNIQNLSENYSYIDVVGPQIDFYYYELLKKTQSLHISGLKIDLSQIKWRIEYVTLVNCICVNNFTTECIISQLYLDDAQIQVEQLKNLRINLLNVNVTKNNRFDYFNCHLLHCKQFNQLTLTEQKVDLDKIQCCWTSIQYDDCVFNGQVNKQAFNHKNISVKITEITQNNNFDQLDNIICDQFNLQVNGSIENGFLNLQLKNLNKQKRIMSVQIHNSICDLEKIYISCQNIQFYNCLLKGDATTYQSRFSESSIEVKMDQLCKNVDFQALIGINTTLNIILTHVKANFNHVLMCKPRLLQIFDCEINLNELVGNWDILQINNCQLTDFVCPQNYCVVSKKLIILDFDYKFCKCFNTKWFILTNTCVDGSFPNVNQLEIRQSTVNITHTNNTISHLTLSNVYLKRFSLLNLQKLETIDLNSIQKTKHLLKLRKWQ</sequence>
<dbReference type="EMBL" id="CAXDID020000352">
    <property type="protein sequence ID" value="CAL6081383.1"/>
    <property type="molecule type" value="Genomic_DNA"/>
</dbReference>
<evidence type="ECO:0000313" key="1">
    <source>
        <dbReference type="EMBL" id="CAI9915785.1"/>
    </source>
</evidence>